<accession>A0A803P3M3</accession>
<proteinExistence type="predicted"/>
<protein>
    <submittedName>
        <fullName evidence="1">Uncharacterized protein</fullName>
    </submittedName>
</protein>
<dbReference type="EnsemblPlants" id="evm.model.03.1013">
    <property type="protein sequence ID" value="cds.evm.model.03.1013"/>
    <property type="gene ID" value="evm.TU.03.1013"/>
</dbReference>
<organism evidence="1 2">
    <name type="scientific">Cannabis sativa</name>
    <name type="common">Hemp</name>
    <name type="synonym">Marijuana</name>
    <dbReference type="NCBI Taxonomy" id="3483"/>
    <lineage>
        <taxon>Eukaryota</taxon>
        <taxon>Viridiplantae</taxon>
        <taxon>Streptophyta</taxon>
        <taxon>Embryophyta</taxon>
        <taxon>Tracheophyta</taxon>
        <taxon>Spermatophyta</taxon>
        <taxon>Magnoliopsida</taxon>
        <taxon>eudicotyledons</taxon>
        <taxon>Gunneridae</taxon>
        <taxon>Pentapetalae</taxon>
        <taxon>rosids</taxon>
        <taxon>fabids</taxon>
        <taxon>Rosales</taxon>
        <taxon>Cannabaceae</taxon>
        <taxon>Cannabis</taxon>
    </lineage>
</organism>
<keyword evidence="2" id="KW-1185">Reference proteome</keyword>
<evidence type="ECO:0000313" key="1">
    <source>
        <dbReference type="EnsemblPlants" id="cds.evm.model.03.1013"/>
    </source>
</evidence>
<dbReference type="AlphaFoldDB" id="A0A803P3M3"/>
<dbReference type="EMBL" id="UZAU01000280">
    <property type="status" value="NOT_ANNOTATED_CDS"/>
    <property type="molecule type" value="Genomic_DNA"/>
</dbReference>
<dbReference type="Gramene" id="evm.model.03.1013">
    <property type="protein sequence ID" value="cds.evm.model.03.1013"/>
    <property type="gene ID" value="evm.TU.03.1013"/>
</dbReference>
<reference evidence="1" key="1">
    <citation type="submission" date="2018-11" db="EMBL/GenBank/DDBJ databases">
        <authorList>
            <person name="Grassa J C."/>
        </authorList>
    </citation>
    <scope>NUCLEOTIDE SEQUENCE [LARGE SCALE GENOMIC DNA]</scope>
</reference>
<evidence type="ECO:0000313" key="2">
    <source>
        <dbReference type="Proteomes" id="UP000596661"/>
    </source>
</evidence>
<dbReference type="Proteomes" id="UP000596661">
    <property type="component" value="Chromosome 3"/>
</dbReference>
<name>A0A803P3M3_CANSA</name>
<sequence>MGTPTEGVSIPPVKRISVGQDQTKAHAVTFQPKAALETIPENEPTTNRDPLIEVRREKGVKTRLPVQARDESIWEKDQKAKCFRSYGMLLAGWYLFCKINKLEAPSLEEILYFYSVKGNPMRTDMKKLRVLYLQLSFHLLELPPQSIRTEEIVKKEAQYTTFSKEQLKRQPPREVKEAIATNLAVIITNAAKNDNTQNSDWVLCYLDPLFEEEEISERFSTAYLDAGNQGGFDKYFLGINSRRYPMKDYIDRVYQIVRSPRNPGTPLNTIKLDPLMAMSPPNFKEYGNIIGHRGILAFVRRQPCSTSLNGCTRAQSTPCPSHSLTLKHLVGRTTLRSTPTDRCRHTTVDKVPSLGFTFPMRPLVLGHDYLTKVEGVSQSSFPGVVLDLAAVSQNSVPKVGKAFALDVAEMLDNMSLITDSTILWLINEKEREDVTRRVLAIHCDTYLEKFPLSIENDEESNGEVVSSQGLVEAKASSSKAEEELVQDAAGPNPNLPWGPVDDPPHINIVVYSPFQDWKGRRYLVNRKGLWPLLGSPPCIHRPLHTASAPLEFFLLFDRPKELGGVPLASGPFKFEVSSSTLS</sequence>
<reference evidence="1" key="2">
    <citation type="submission" date="2021-03" db="UniProtKB">
        <authorList>
            <consortium name="EnsemblPlants"/>
        </authorList>
    </citation>
    <scope>IDENTIFICATION</scope>
</reference>